<evidence type="ECO:0000313" key="4">
    <source>
        <dbReference type="Proteomes" id="UP000019150"/>
    </source>
</evidence>
<gene>
    <name evidence="3" type="ORF">NONO_c56340</name>
</gene>
<keyword evidence="2" id="KW-1133">Transmembrane helix</keyword>
<dbReference type="Proteomes" id="UP000019150">
    <property type="component" value="Chromosome"/>
</dbReference>
<keyword evidence="2" id="KW-0812">Transmembrane</keyword>
<keyword evidence="4" id="KW-1185">Reference proteome</keyword>
<dbReference type="KEGG" id="nno:NONO_c56340"/>
<sequence length="72" mass="7996">MRKRLVNAAATTAKNPLTPSKTGDPRRFTHCRRIRTDAVNREVCTMSVAVFTVVTVAIFALLGLLQRGVERL</sequence>
<accession>W5TMT3</accession>
<feature type="region of interest" description="Disordered" evidence="1">
    <location>
        <begin position="1"/>
        <end position="27"/>
    </location>
</feature>
<dbReference type="AlphaFoldDB" id="W5TMT3"/>
<proteinExistence type="predicted"/>
<dbReference type="eggNOG" id="ENOG5032CEI">
    <property type="taxonomic scope" value="Bacteria"/>
</dbReference>
<evidence type="ECO:0000256" key="2">
    <source>
        <dbReference type="SAM" id="Phobius"/>
    </source>
</evidence>
<feature type="transmembrane region" description="Helical" evidence="2">
    <location>
        <begin position="43"/>
        <end position="65"/>
    </location>
</feature>
<dbReference type="PATRIC" id="fig|1415166.3.peg.5805"/>
<dbReference type="EMBL" id="CP006850">
    <property type="protein sequence ID" value="AHH20414.1"/>
    <property type="molecule type" value="Genomic_DNA"/>
</dbReference>
<protein>
    <submittedName>
        <fullName evidence="3">Uncharacterized protein</fullName>
    </submittedName>
</protein>
<reference evidence="3 4" key="1">
    <citation type="journal article" date="2014" name="Appl. Environ. Microbiol.">
        <title>Insights into the Microbial Degradation of Rubber and Gutta-Percha by Analysis of the Complete Genome of Nocardia nova SH22a.</title>
        <authorList>
            <person name="Luo Q."/>
            <person name="Hiessl S."/>
            <person name="Poehlein A."/>
            <person name="Daniel R."/>
            <person name="Steinbuchel A."/>
        </authorList>
    </citation>
    <scope>NUCLEOTIDE SEQUENCE [LARGE SCALE GENOMIC DNA]</scope>
    <source>
        <strain evidence="3">SH22a</strain>
    </source>
</reference>
<organism evidence="3 4">
    <name type="scientific">Nocardia nova SH22a</name>
    <dbReference type="NCBI Taxonomy" id="1415166"/>
    <lineage>
        <taxon>Bacteria</taxon>
        <taxon>Bacillati</taxon>
        <taxon>Actinomycetota</taxon>
        <taxon>Actinomycetes</taxon>
        <taxon>Mycobacteriales</taxon>
        <taxon>Nocardiaceae</taxon>
        <taxon>Nocardia</taxon>
    </lineage>
</organism>
<name>W5TMT3_9NOCA</name>
<keyword evidence="2" id="KW-0472">Membrane</keyword>
<evidence type="ECO:0000256" key="1">
    <source>
        <dbReference type="SAM" id="MobiDB-lite"/>
    </source>
</evidence>
<feature type="compositionally biased region" description="Polar residues" evidence="1">
    <location>
        <begin position="9"/>
        <end position="21"/>
    </location>
</feature>
<evidence type="ECO:0000313" key="3">
    <source>
        <dbReference type="EMBL" id="AHH20414.1"/>
    </source>
</evidence>
<dbReference type="HOGENOM" id="CLU_2718300_0_0_11"/>
<dbReference type="STRING" id="1415166.NONO_c56340"/>